<protein>
    <submittedName>
        <fullName evidence="1">Class Ib ribonucleoside-diphosphate reductase assembly flavoprotein NrdI</fullName>
    </submittedName>
</protein>
<evidence type="ECO:0000313" key="2">
    <source>
        <dbReference type="Proteomes" id="UP000234560"/>
    </source>
</evidence>
<reference evidence="1" key="1">
    <citation type="submission" date="2017-12" db="EMBL/GenBank/DDBJ databases">
        <authorList>
            <person name="Thomas-White K."/>
            <person name="Wolfe A.J."/>
        </authorList>
    </citation>
    <scope>NUCLEOTIDE SEQUENCE</scope>
    <source>
        <strain evidence="1">UMB0763</strain>
    </source>
</reference>
<evidence type="ECO:0000313" key="1">
    <source>
        <dbReference type="EMBL" id="WOT03415.1"/>
    </source>
</evidence>
<dbReference type="PANTHER" id="PTHR37297">
    <property type="entry name" value="PROTEIN NRDI"/>
    <property type="match status" value="1"/>
</dbReference>
<dbReference type="SUPFAM" id="SSF52218">
    <property type="entry name" value="Flavoproteins"/>
    <property type="match status" value="1"/>
</dbReference>
<name>A0AAF0YTW6_9CORY</name>
<dbReference type="InterPro" id="IPR004465">
    <property type="entry name" value="RNR_NrdI"/>
</dbReference>
<accession>A0AAF0YTW6</accession>
<dbReference type="AlphaFoldDB" id="A0AAF0YTW6"/>
<dbReference type="InterPro" id="IPR029039">
    <property type="entry name" value="Flavoprotein-like_sf"/>
</dbReference>
<dbReference type="Proteomes" id="UP000234560">
    <property type="component" value="Chromosome"/>
</dbReference>
<dbReference type="Pfam" id="PF07972">
    <property type="entry name" value="Flavodoxin_NdrI"/>
    <property type="match status" value="1"/>
</dbReference>
<reference evidence="1" key="2">
    <citation type="submission" date="2023-10" db="EMBL/GenBank/DDBJ databases">
        <authorList>
            <person name="Choi B."/>
        </authorList>
    </citation>
    <scope>NUCLEOTIDE SEQUENCE</scope>
    <source>
        <strain evidence="1">UMB0763</strain>
    </source>
</reference>
<sequence length="122" mass="13679">MTKLLYYSRTGTTARIMKSFEGAQSIENYNGEGEYILTVPSYCAPRTGQYVPKPVKQFLAEHYTNMVGVIGVGNSVFGHEFCLGSRRIAEHYHVPTVTEIDMALTKENILDIERAVNDNLLS</sequence>
<dbReference type="KEGG" id="cpyr:CYJ47_06585"/>
<gene>
    <name evidence="1" type="ORF">CYJ47_06585</name>
</gene>
<dbReference type="RefSeq" id="WP_101678949.1">
    <property type="nucleotide sequence ID" value="NZ_CP136958.1"/>
</dbReference>
<organism evidence="1 2">
    <name type="scientific">Corynebacterium pyruviciproducens</name>
    <dbReference type="NCBI Taxonomy" id="598660"/>
    <lineage>
        <taxon>Bacteria</taxon>
        <taxon>Bacillati</taxon>
        <taxon>Actinomycetota</taxon>
        <taxon>Actinomycetes</taxon>
        <taxon>Mycobacteriales</taxon>
        <taxon>Corynebacteriaceae</taxon>
        <taxon>Corynebacterium</taxon>
    </lineage>
</organism>
<proteinExistence type="predicted"/>
<dbReference type="GO" id="GO:0010181">
    <property type="term" value="F:FMN binding"/>
    <property type="evidence" value="ECO:0007669"/>
    <property type="project" value="InterPro"/>
</dbReference>
<dbReference type="Gene3D" id="3.40.50.360">
    <property type="match status" value="1"/>
</dbReference>
<dbReference type="EMBL" id="CP136958">
    <property type="protein sequence ID" value="WOT03415.1"/>
    <property type="molecule type" value="Genomic_DNA"/>
</dbReference>
<dbReference type="PANTHER" id="PTHR37297:SF1">
    <property type="entry name" value="PROTEIN NRDI"/>
    <property type="match status" value="1"/>
</dbReference>